<evidence type="ECO:0000256" key="1">
    <source>
        <dbReference type="ARBA" id="ARBA00004328"/>
    </source>
</evidence>
<evidence type="ECO:0000256" key="2">
    <source>
        <dbReference type="ARBA" id="ARBA00022844"/>
    </source>
</evidence>
<dbReference type="KEGG" id="vg:30853657"/>
<evidence type="ECO:0000313" key="4">
    <source>
        <dbReference type="Proteomes" id="UP000204089"/>
    </source>
</evidence>
<proteinExistence type="predicted"/>
<dbReference type="InterPro" id="IPR029053">
    <property type="entry name" value="Viral_coat"/>
</dbReference>
<comment type="subcellular location">
    <subcellularLocation>
        <location evidence="1">Virion</location>
    </subcellularLocation>
</comment>
<keyword evidence="4" id="KW-1185">Reference proteome</keyword>
<dbReference type="GO" id="GO:0044423">
    <property type="term" value="C:virion component"/>
    <property type="evidence" value="ECO:0007669"/>
    <property type="project" value="UniProtKB-KW"/>
</dbReference>
<dbReference type="SUPFAM" id="SSF88633">
    <property type="entry name" value="Positive stranded ssRNA viruses"/>
    <property type="match status" value="1"/>
</dbReference>
<dbReference type="RefSeq" id="YP_009337403.1">
    <property type="nucleotide sequence ID" value="NC_033152.1"/>
</dbReference>
<accession>A0A1L3KKU3</accession>
<name>A0A1L3KKU3_9VIRU</name>
<dbReference type="EMBL" id="KX883940">
    <property type="protein sequence ID" value="APG77983.1"/>
    <property type="molecule type" value="Genomic_RNA"/>
</dbReference>
<organism evidence="3">
    <name type="scientific">Hubei picorna-like virus 81</name>
    <dbReference type="NCBI Taxonomy" id="1923166"/>
    <lineage>
        <taxon>Viruses</taxon>
        <taxon>Riboviria</taxon>
        <taxon>Orthornavirae</taxon>
        <taxon>Pisuviricota</taxon>
        <taxon>Pisoniviricetes</taxon>
        <taxon>Picornavirales</taxon>
        <taxon>Polycipiviridae</taxon>
        <taxon>Hupolycivirus</taxon>
        <taxon>Hupolycivirus hubeiense</taxon>
        <taxon>Hubei hupolycivirus</taxon>
    </lineage>
</organism>
<reference evidence="3" key="1">
    <citation type="journal article" date="2016" name="Nature">
        <title>Redefining the invertebrate RNA virosphere.</title>
        <authorList>
            <person name="Shi M."/>
            <person name="Lin X.D."/>
            <person name="Tian J.H."/>
            <person name="Chen L.J."/>
            <person name="Chen X."/>
            <person name="Li C.X."/>
            <person name="Qin X.C."/>
            <person name="Li J."/>
            <person name="Cao J.P."/>
            <person name="Eden J.S."/>
            <person name="Buchmann J."/>
            <person name="Wang W."/>
            <person name="Xu J."/>
            <person name="Holmes E.C."/>
            <person name="Zhang Y.Z."/>
        </authorList>
    </citation>
    <scope>NUCLEOTIDE SEQUENCE [LARGE SCALE GENOMIC DNA]</scope>
    <source>
        <strain evidence="3">QTM27117</strain>
    </source>
</reference>
<dbReference type="Gene3D" id="2.60.120.20">
    <property type="match status" value="1"/>
</dbReference>
<protein>
    <submittedName>
        <fullName evidence="3">Uncharacterized protein</fullName>
    </submittedName>
</protein>
<evidence type="ECO:0000313" key="3">
    <source>
        <dbReference type="EMBL" id="APG77983.1"/>
    </source>
</evidence>
<dbReference type="Proteomes" id="UP000204089">
    <property type="component" value="Segment"/>
</dbReference>
<dbReference type="GeneID" id="30853657"/>
<keyword evidence="2" id="KW-0946">Virion</keyword>
<sequence>MLNGIIMDNSYFHDIARSAGFFNSNRPFRSTAFRGGDFLSPSTTASRIEQHIFFRGYNRAKTAQTIPLEERPAASELAYSPSLEQGTLQAEQSIEQEVTESALTTAEEVGATVAEEVGLATAEAVSTAADIADPLFVLNQIAGQALSTGIESSEQVKESQDLQAISRSGSDFSSYKYAQVRSQEDQDIRKNTMANTIGSFFGPVGVAMANLAAPPVSRTPKVTINSEQGQVSIMSNTPIAKPTIADSSLPAQGVFSGDVPAKHNLPDGSSYAYMALFPRIVGVKSMSINSAIRFFLNPKYKQLLLFNAHTYFQMVISVRLTVIAPEGVTGQLTVTRNDGDNVFNYLNFQGRTVIEFDYVPRFYTQFQYNEPSVYSFAQERNPFIDVFMNVLNNGVLYPNNVYIMCEISFPKSKFFAPRGFVSANAYKGNYYELVDYVLSMSIQQKLDIHPLPDVSGPTLEDINPLTGWQYTGFKIKITLPAKTNPLLPLFAIKCTPFFIPPIYYDKVNLSLPNWSETFPIVVGSNAQDIVSVEIANPPCSFAALAMMHVFSTWRNFKLRLATSGNFVEKGSLYVAQRPFANIQDPSVRVWQKLPTFRGDTQGGILYGYSENQHAEGNFVQYDLSTNRMIEVSAPYLYPTRKFPHSEAIDGSWITFTPVTNLDVAGGSKVNLELAIYIAFDDLSFNAPLPWLGALAFPLSFLPNSVANYAYPIVLPDPKAKVDEAKGTFIPSSAPAGKEAVAEITRKFHGLGLG</sequence>